<reference evidence="1 2" key="1">
    <citation type="journal article" date="2011" name="Proc. Natl. Acad. Sci. U.S.A.">
        <title>Comparative genomics of xylose-fermenting fungi for enhanced biofuel production.</title>
        <authorList>
            <person name="Wohlbach D.J."/>
            <person name="Kuo A."/>
            <person name="Sato T.K."/>
            <person name="Potts K.M."/>
            <person name="Salamov A.A."/>
            <person name="LaButti K.M."/>
            <person name="Sun H."/>
            <person name="Clum A."/>
            <person name="Pangilinan J.L."/>
            <person name="Lindquist E.A."/>
            <person name="Lucas S."/>
            <person name="Lapidus A."/>
            <person name="Jin M."/>
            <person name="Gunawan C."/>
            <person name="Balan V."/>
            <person name="Dale B.E."/>
            <person name="Jeffries T.W."/>
            <person name="Zinkel R."/>
            <person name="Barry K.W."/>
            <person name="Grigoriev I.V."/>
            <person name="Gasch A.P."/>
        </authorList>
    </citation>
    <scope>NUCLEOTIDE SEQUENCE [LARGE SCALE GENOMIC DNA]</scope>
    <source>
        <strain evidence="2">ATCC 10573 / BCRC 21748 / CBS 615 / JCM 9827 / NBRC 10315 / NRRL Y-1498 / VKM Y-70</strain>
    </source>
</reference>
<accession>G3BEZ9</accession>
<evidence type="ECO:0000313" key="2">
    <source>
        <dbReference type="Proteomes" id="UP000000707"/>
    </source>
</evidence>
<dbReference type="EMBL" id="GL996528">
    <property type="protein sequence ID" value="EGV59976.1"/>
    <property type="molecule type" value="Genomic_DNA"/>
</dbReference>
<dbReference type="HOGENOM" id="CLU_1102653_0_0_1"/>
<gene>
    <name evidence="1" type="ORF">CANTEDRAFT_95447</name>
</gene>
<dbReference type="OrthoDB" id="4096135at2759"/>
<dbReference type="AlphaFoldDB" id="G3BEZ9"/>
<dbReference type="eggNOG" id="ENOG502RQED">
    <property type="taxonomic scope" value="Eukaryota"/>
</dbReference>
<keyword evidence="2" id="KW-1185">Reference proteome</keyword>
<evidence type="ECO:0000313" key="1">
    <source>
        <dbReference type="EMBL" id="EGV59976.1"/>
    </source>
</evidence>
<proteinExistence type="predicted"/>
<organism evidence="2">
    <name type="scientific">Candida tenuis (strain ATCC 10573 / BCRC 21748 / CBS 615 / JCM 9827 / NBRC 10315 / NRRL Y-1498 / VKM Y-70)</name>
    <name type="common">Yeast</name>
    <name type="synonym">Yamadazyma tenuis</name>
    <dbReference type="NCBI Taxonomy" id="590646"/>
    <lineage>
        <taxon>Eukaryota</taxon>
        <taxon>Fungi</taxon>
        <taxon>Dikarya</taxon>
        <taxon>Ascomycota</taxon>
        <taxon>Saccharomycotina</taxon>
        <taxon>Pichiomycetes</taxon>
        <taxon>Debaryomycetaceae</taxon>
        <taxon>Yamadazyma</taxon>
    </lineage>
</organism>
<dbReference type="Proteomes" id="UP000000707">
    <property type="component" value="Unassembled WGS sequence"/>
</dbReference>
<sequence length="252" mass="29331">MNGIAILESGQRSVPESYWETEATLQDYPLVMSQTNLENDSEIPEYSLQGAASSLDTALIEPVREYFYHEDWIFKHQQQSQIHYKESPHHRCYEYDEQYPIFVTEEPLVSLDSSSVEDIGNSVLDQSEYNQELRSGNLLLCDHLGNETIIDTLVLNFAAYSEVRRTHDSVLRSILNEWNKDQLSHLPETPKSEARDVSYQQWRPLSVFTAYTNVKVPHDWLRGIPETSCFGKINMRSKRAWVRSPNKRRRTS</sequence>
<name>G3BEZ9_CANTC</name>
<protein>
    <submittedName>
        <fullName evidence="1">Uncharacterized protein</fullName>
    </submittedName>
</protein>